<accession>A0A4C1WE20</accession>
<gene>
    <name evidence="2" type="ORF">EVAR_36841_1</name>
</gene>
<name>A0A4C1WE20_EUMVA</name>
<evidence type="ECO:0000313" key="2">
    <source>
        <dbReference type="EMBL" id="GBP48407.1"/>
    </source>
</evidence>
<keyword evidence="1" id="KW-1133">Transmembrane helix</keyword>
<keyword evidence="1" id="KW-0472">Membrane</keyword>
<sequence>MYSCKSAQCCVCASVRAKAARALAQGEPGSHRDCFKSSVCHFTSCTRLCILMFIVAFKIMAMFRRVIMKKSYPIHVVQYNARSSAAGKFVAKASQWRGLARRGEERRVEDC</sequence>
<dbReference type="EMBL" id="BGZK01000523">
    <property type="protein sequence ID" value="GBP48407.1"/>
    <property type="molecule type" value="Genomic_DNA"/>
</dbReference>
<keyword evidence="1" id="KW-0812">Transmembrane</keyword>
<evidence type="ECO:0000256" key="1">
    <source>
        <dbReference type="SAM" id="Phobius"/>
    </source>
</evidence>
<feature type="transmembrane region" description="Helical" evidence="1">
    <location>
        <begin position="41"/>
        <end position="61"/>
    </location>
</feature>
<dbReference type="Proteomes" id="UP000299102">
    <property type="component" value="Unassembled WGS sequence"/>
</dbReference>
<organism evidence="2 3">
    <name type="scientific">Eumeta variegata</name>
    <name type="common">Bagworm moth</name>
    <name type="synonym">Eumeta japonica</name>
    <dbReference type="NCBI Taxonomy" id="151549"/>
    <lineage>
        <taxon>Eukaryota</taxon>
        <taxon>Metazoa</taxon>
        <taxon>Ecdysozoa</taxon>
        <taxon>Arthropoda</taxon>
        <taxon>Hexapoda</taxon>
        <taxon>Insecta</taxon>
        <taxon>Pterygota</taxon>
        <taxon>Neoptera</taxon>
        <taxon>Endopterygota</taxon>
        <taxon>Lepidoptera</taxon>
        <taxon>Glossata</taxon>
        <taxon>Ditrysia</taxon>
        <taxon>Tineoidea</taxon>
        <taxon>Psychidae</taxon>
        <taxon>Oiketicinae</taxon>
        <taxon>Eumeta</taxon>
    </lineage>
</organism>
<comment type="caution">
    <text evidence="2">The sequence shown here is derived from an EMBL/GenBank/DDBJ whole genome shotgun (WGS) entry which is preliminary data.</text>
</comment>
<protein>
    <submittedName>
        <fullName evidence="2">Uncharacterized protein</fullName>
    </submittedName>
</protein>
<proteinExistence type="predicted"/>
<keyword evidence="3" id="KW-1185">Reference proteome</keyword>
<reference evidence="2 3" key="1">
    <citation type="journal article" date="2019" name="Commun. Biol.">
        <title>The bagworm genome reveals a unique fibroin gene that provides high tensile strength.</title>
        <authorList>
            <person name="Kono N."/>
            <person name="Nakamura H."/>
            <person name="Ohtoshi R."/>
            <person name="Tomita M."/>
            <person name="Numata K."/>
            <person name="Arakawa K."/>
        </authorList>
    </citation>
    <scope>NUCLEOTIDE SEQUENCE [LARGE SCALE GENOMIC DNA]</scope>
</reference>
<evidence type="ECO:0000313" key="3">
    <source>
        <dbReference type="Proteomes" id="UP000299102"/>
    </source>
</evidence>
<dbReference type="AlphaFoldDB" id="A0A4C1WE20"/>